<keyword evidence="1" id="KW-0812">Transmembrane</keyword>
<protein>
    <submittedName>
        <fullName evidence="2">Uncharacterized protein</fullName>
    </submittedName>
</protein>
<dbReference type="EMBL" id="FPBK01000005">
    <property type="protein sequence ID" value="SFU50640.1"/>
    <property type="molecule type" value="Genomic_DNA"/>
</dbReference>
<keyword evidence="1" id="KW-0472">Membrane</keyword>
<proteinExistence type="predicted"/>
<evidence type="ECO:0000256" key="1">
    <source>
        <dbReference type="SAM" id="Phobius"/>
    </source>
</evidence>
<organism evidence="2 3">
    <name type="scientific">Pustulibacterium marinum</name>
    <dbReference type="NCBI Taxonomy" id="1224947"/>
    <lineage>
        <taxon>Bacteria</taxon>
        <taxon>Pseudomonadati</taxon>
        <taxon>Bacteroidota</taxon>
        <taxon>Flavobacteriia</taxon>
        <taxon>Flavobacteriales</taxon>
        <taxon>Flavobacteriaceae</taxon>
        <taxon>Pustulibacterium</taxon>
    </lineage>
</organism>
<keyword evidence="3" id="KW-1185">Reference proteome</keyword>
<evidence type="ECO:0000313" key="3">
    <source>
        <dbReference type="Proteomes" id="UP000199138"/>
    </source>
</evidence>
<keyword evidence="1" id="KW-1133">Transmembrane helix</keyword>
<dbReference type="OrthoDB" id="5471072at2"/>
<dbReference type="Proteomes" id="UP000199138">
    <property type="component" value="Unassembled WGS sequence"/>
</dbReference>
<feature type="transmembrane region" description="Helical" evidence="1">
    <location>
        <begin position="21"/>
        <end position="38"/>
    </location>
</feature>
<dbReference type="STRING" id="1224947.SAMN05216480_105171"/>
<gene>
    <name evidence="2" type="ORF">SAMN05216480_105171</name>
</gene>
<dbReference type="RefSeq" id="WP_093024832.1">
    <property type="nucleotide sequence ID" value="NZ_FPBK01000005.1"/>
</dbReference>
<feature type="transmembrane region" description="Helical" evidence="1">
    <location>
        <begin position="50"/>
        <end position="72"/>
    </location>
</feature>
<evidence type="ECO:0000313" key="2">
    <source>
        <dbReference type="EMBL" id="SFU50640.1"/>
    </source>
</evidence>
<accession>A0A1I7GQB6</accession>
<dbReference type="AlphaFoldDB" id="A0A1I7GQB6"/>
<sequence>MLLENLPKQPSLAKSYWNVGKLLYSALILFIIESVFYYGKVKDALEKDSYLIIGIWVWSLLFSFTHIFLVLADGWSRFQNYKRIKDLFFEHGFSYKLAAHYRGSKCQRMAVLTAAEELGIENEVKRYYKKLGIKWYHFIPSFMVVDPWFIFKKYFWSRTFLEKSYQSKFDYKKLNQRLHAQSI</sequence>
<name>A0A1I7GQB6_9FLAO</name>
<reference evidence="2 3" key="1">
    <citation type="submission" date="2016-10" db="EMBL/GenBank/DDBJ databases">
        <authorList>
            <person name="de Groot N.N."/>
        </authorList>
    </citation>
    <scope>NUCLEOTIDE SEQUENCE [LARGE SCALE GENOMIC DNA]</scope>
    <source>
        <strain evidence="2 3">CGMCC 1.12333</strain>
    </source>
</reference>